<feature type="modified residue" description="4-aspartylphosphate" evidence="6">
    <location>
        <position position="52"/>
    </location>
</feature>
<dbReference type="SMART" id="SM00448">
    <property type="entry name" value="REC"/>
    <property type="match status" value="1"/>
</dbReference>
<dbReference type="Proteomes" id="UP000287910">
    <property type="component" value="Unassembled WGS sequence"/>
</dbReference>
<keyword evidence="5" id="KW-0804">Transcription</keyword>
<dbReference type="AlphaFoldDB" id="A0A432LC51"/>
<dbReference type="GO" id="GO:0003677">
    <property type="term" value="F:DNA binding"/>
    <property type="evidence" value="ECO:0007669"/>
    <property type="project" value="UniProtKB-KW"/>
</dbReference>
<dbReference type="SUPFAM" id="SSF52172">
    <property type="entry name" value="CheY-like"/>
    <property type="match status" value="1"/>
</dbReference>
<accession>A0A432LC51</accession>
<dbReference type="FunFam" id="3.40.50.2300:FF:000001">
    <property type="entry name" value="DNA-binding response regulator PhoB"/>
    <property type="match status" value="1"/>
</dbReference>
<feature type="domain" description="Response regulatory" evidence="7">
    <location>
        <begin position="3"/>
        <end position="117"/>
    </location>
</feature>
<dbReference type="InterPro" id="IPR011006">
    <property type="entry name" value="CheY-like_superfamily"/>
</dbReference>
<keyword evidence="9" id="KW-1185">Reference proteome</keyword>
<keyword evidence="4" id="KW-0238">DNA-binding</keyword>
<sequence>MRNILIVDDQRGIRLLLEEVLLKEGYHVDQASNGIEALKILEVQEIDCVLLDLKIPGMNGLEILKKIREMNLTIPVFMMTALDGQEVKEQAKDLEIENCFTKPFNIFDIIHEVNRVLKK</sequence>
<evidence type="ECO:0000256" key="1">
    <source>
        <dbReference type="ARBA" id="ARBA00022553"/>
    </source>
</evidence>
<evidence type="ECO:0000259" key="7">
    <source>
        <dbReference type="PROSITE" id="PS50110"/>
    </source>
</evidence>
<evidence type="ECO:0000256" key="3">
    <source>
        <dbReference type="ARBA" id="ARBA00023015"/>
    </source>
</evidence>
<dbReference type="InterPro" id="IPR001789">
    <property type="entry name" value="Sig_transdc_resp-reg_receiver"/>
</dbReference>
<dbReference type="Gene3D" id="3.40.50.2300">
    <property type="match status" value="1"/>
</dbReference>
<keyword evidence="1 6" id="KW-0597">Phosphoprotein</keyword>
<evidence type="ECO:0000313" key="8">
    <source>
        <dbReference type="EMBL" id="RUL53150.1"/>
    </source>
</evidence>
<dbReference type="PANTHER" id="PTHR44591:SF3">
    <property type="entry name" value="RESPONSE REGULATORY DOMAIN-CONTAINING PROTEIN"/>
    <property type="match status" value="1"/>
</dbReference>
<comment type="caution">
    <text evidence="8">The sequence shown here is derived from an EMBL/GenBank/DDBJ whole genome shotgun (WGS) entry which is preliminary data.</text>
</comment>
<dbReference type="PANTHER" id="PTHR44591">
    <property type="entry name" value="STRESS RESPONSE REGULATOR PROTEIN 1"/>
    <property type="match status" value="1"/>
</dbReference>
<dbReference type="PROSITE" id="PS50110">
    <property type="entry name" value="RESPONSE_REGULATORY"/>
    <property type="match status" value="1"/>
</dbReference>
<dbReference type="EMBL" id="RYYR01000010">
    <property type="protein sequence ID" value="RUL53150.1"/>
    <property type="molecule type" value="Genomic_DNA"/>
</dbReference>
<evidence type="ECO:0000313" key="9">
    <source>
        <dbReference type="Proteomes" id="UP000287910"/>
    </source>
</evidence>
<name>A0A432LC51_9BACI</name>
<evidence type="ECO:0000256" key="2">
    <source>
        <dbReference type="ARBA" id="ARBA00023012"/>
    </source>
</evidence>
<evidence type="ECO:0000256" key="6">
    <source>
        <dbReference type="PROSITE-ProRule" id="PRU00169"/>
    </source>
</evidence>
<keyword evidence="2" id="KW-0902">Two-component regulatory system</keyword>
<organism evidence="8 9">
    <name type="scientific">Lysinibacillus antri</name>
    <dbReference type="NCBI Taxonomy" id="2498145"/>
    <lineage>
        <taxon>Bacteria</taxon>
        <taxon>Bacillati</taxon>
        <taxon>Bacillota</taxon>
        <taxon>Bacilli</taxon>
        <taxon>Bacillales</taxon>
        <taxon>Bacillaceae</taxon>
        <taxon>Lysinibacillus</taxon>
    </lineage>
</organism>
<dbReference type="GO" id="GO:0000160">
    <property type="term" value="P:phosphorelay signal transduction system"/>
    <property type="evidence" value="ECO:0007669"/>
    <property type="project" value="UniProtKB-KW"/>
</dbReference>
<protein>
    <submittedName>
        <fullName evidence="8">Response regulator</fullName>
    </submittedName>
</protein>
<dbReference type="RefSeq" id="WP_126658889.1">
    <property type="nucleotide sequence ID" value="NZ_RYYR01000010.1"/>
</dbReference>
<dbReference type="InterPro" id="IPR050595">
    <property type="entry name" value="Bact_response_regulator"/>
</dbReference>
<reference evidence="8 9" key="1">
    <citation type="submission" date="2018-12" db="EMBL/GenBank/DDBJ databases">
        <title>Lysinibacillus antri sp. nov., isolated from a cave soil.</title>
        <authorList>
            <person name="Narsing Rao M.P."/>
            <person name="Zhang H."/>
            <person name="Dong Z.-Y."/>
            <person name="Niu X.-K."/>
            <person name="Zhang K."/>
            <person name="Fang B.-Z."/>
            <person name="Kang Y.-Q."/>
            <person name="Xiao M."/>
            <person name="Li W.-J."/>
        </authorList>
    </citation>
    <scope>NUCLEOTIDE SEQUENCE [LARGE SCALE GENOMIC DNA]</scope>
    <source>
        <strain evidence="8 9">SYSU K30002</strain>
    </source>
</reference>
<dbReference type="Pfam" id="PF00072">
    <property type="entry name" value="Response_reg"/>
    <property type="match status" value="1"/>
</dbReference>
<gene>
    <name evidence="8" type="ORF">EK386_09315</name>
</gene>
<proteinExistence type="predicted"/>
<keyword evidence="3" id="KW-0805">Transcription regulation</keyword>
<evidence type="ECO:0000256" key="5">
    <source>
        <dbReference type="ARBA" id="ARBA00023163"/>
    </source>
</evidence>
<evidence type="ECO:0000256" key="4">
    <source>
        <dbReference type="ARBA" id="ARBA00023125"/>
    </source>
</evidence>